<evidence type="ECO:0000313" key="3">
    <source>
        <dbReference type="Proteomes" id="UP000029492"/>
    </source>
</evidence>
<dbReference type="AlphaFoldDB" id="A0A089QEY1"/>
<dbReference type="KEGG" id="mor:MOC_5409"/>
<keyword evidence="3" id="KW-1185">Reference proteome</keyword>
<dbReference type="Proteomes" id="UP000029492">
    <property type="component" value="Chromosome"/>
</dbReference>
<gene>
    <name evidence="2" type="ORF">MOC_5409</name>
</gene>
<protein>
    <submittedName>
        <fullName evidence="2">Protein of unassigned function</fullName>
    </submittedName>
</protein>
<evidence type="ECO:0000256" key="1">
    <source>
        <dbReference type="SAM" id="MobiDB-lite"/>
    </source>
</evidence>
<accession>A0A089QEY1</accession>
<name>A0A089QEY1_9HYPH</name>
<dbReference type="STRING" id="693986.MOC_5409"/>
<evidence type="ECO:0000313" key="2">
    <source>
        <dbReference type="EMBL" id="AIQ93164.1"/>
    </source>
</evidence>
<reference evidence="2 3" key="1">
    <citation type="journal article" date="2014" name="PLoS ONE">
        <title>Genome Information of Methylobacterium oryzae, a Plant-Probiotic Methylotroph in the Phyllosphere.</title>
        <authorList>
            <person name="Kwak M.J."/>
            <person name="Jeong H."/>
            <person name="Madhaiyan M."/>
            <person name="Lee Y."/>
            <person name="Sa T.M."/>
            <person name="Oh T.K."/>
            <person name="Kim J.F."/>
        </authorList>
    </citation>
    <scope>NUCLEOTIDE SEQUENCE [LARGE SCALE GENOMIC DNA]</scope>
    <source>
        <strain evidence="2 3">CBMB20</strain>
    </source>
</reference>
<organism evidence="2 3">
    <name type="scientific">Methylobacterium oryzae CBMB20</name>
    <dbReference type="NCBI Taxonomy" id="693986"/>
    <lineage>
        <taxon>Bacteria</taxon>
        <taxon>Pseudomonadati</taxon>
        <taxon>Pseudomonadota</taxon>
        <taxon>Alphaproteobacteria</taxon>
        <taxon>Hyphomicrobiales</taxon>
        <taxon>Methylobacteriaceae</taxon>
        <taxon>Methylobacterium</taxon>
    </lineage>
</organism>
<sequence>MRIVKLPGQIAPQKMGSEHRLLSSGRSSRSTSSISSLRLSRSSSLRPISQGN</sequence>
<feature type="compositionally biased region" description="Low complexity" evidence="1">
    <location>
        <begin position="22"/>
        <end position="46"/>
    </location>
</feature>
<dbReference type="EMBL" id="CP003811">
    <property type="protein sequence ID" value="AIQ93164.1"/>
    <property type="molecule type" value="Genomic_DNA"/>
</dbReference>
<proteinExistence type="predicted"/>
<dbReference type="HOGENOM" id="CLU_3081731_0_0_5"/>
<feature type="region of interest" description="Disordered" evidence="1">
    <location>
        <begin position="1"/>
        <end position="52"/>
    </location>
</feature>